<keyword evidence="4" id="KW-0479">Metal-binding</keyword>
<gene>
    <name evidence="7" type="ORF">JD276_10315</name>
</gene>
<evidence type="ECO:0000256" key="4">
    <source>
        <dbReference type="ARBA" id="ARBA00022723"/>
    </source>
</evidence>
<evidence type="ECO:0000256" key="1">
    <source>
        <dbReference type="ARBA" id="ARBA00001946"/>
    </source>
</evidence>
<evidence type="ECO:0000256" key="5">
    <source>
        <dbReference type="ARBA" id="ARBA00022842"/>
    </source>
</evidence>
<name>A0A934Q7X2_9MICO</name>
<dbReference type="PROSITE" id="PS00723">
    <property type="entry name" value="POLYPRENYL_SYNTHASE_1"/>
    <property type="match status" value="1"/>
</dbReference>
<dbReference type="Proteomes" id="UP000608530">
    <property type="component" value="Unassembled WGS sequence"/>
</dbReference>
<evidence type="ECO:0000256" key="3">
    <source>
        <dbReference type="ARBA" id="ARBA00022679"/>
    </source>
</evidence>
<comment type="caution">
    <text evidence="7">The sequence shown here is derived from an EMBL/GenBank/DDBJ whole genome shotgun (WGS) entry which is preliminary data.</text>
</comment>
<dbReference type="RefSeq" id="WP_200115567.1">
    <property type="nucleotide sequence ID" value="NZ_JAEHOH010000013.1"/>
</dbReference>
<dbReference type="Gene3D" id="1.10.600.10">
    <property type="entry name" value="Farnesyl Diphosphate Synthase"/>
    <property type="match status" value="1"/>
</dbReference>
<dbReference type="PANTHER" id="PTHR12001:SF85">
    <property type="entry name" value="SHORT CHAIN ISOPRENYL DIPHOSPHATE SYNTHASE"/>
    <property type="match status" value="1"/>
</dbReference>
<dbReference type="SUPFAM" id="SSF48576">
    <property type="entry name" value="Terpenoid synthases"/>
    <property type="match status" value="1"/>
</dbReference>
<evidence type="ECO:0000313" key="7">
    <source>
        <dbReference type="EMBL" id="MBK0419426.1"/>
    </source>
</evidence>
<evidence type="ECO:0000256" key="2">
    <source>
        <dbReference type="ARBA" id="ARBA00006706"/>
    </source>
</evidence>
<keyword evidence="3 6" id="KW-0808">Transferase</keyword>
<protein>
    <submittedName>
        <fullName evidence="7">Polyprenyl synthetase family protein</fullName>
    </submittedName>
</protein>
<dbReference type="GO" id="GO:0008299">
    <property type="term" value="P:isoprenoid biosynthetic process"/>
    <property type="evidence" value="ECO:0007669"/>
    <property type="project" value="InterPro"/>
</dbReference>
<dbReference type="GO" id="GO:0046872">
    <property type="term" value="F:metal ion binding"/>
    <property type="evidence" value="ECO:0007669"/>
    <property type="project" value="UniProtKB-KW"/>
</dbReference>
<dbReference type="InterPro" id="IPR000092">
    <property type="entry name" value="Polyprenyl_synt"/>
</dbReference>
<dbReference type="GO" id="GO:0004659">
    <property type="term" value="F:prenyltransferase activity"/>
    <property type="evidence" value="ECO:0007669"/>
    <property type="project" value="InterPro"/>
</dbReference>
<dbReference type="EMBL" id="JAEHOH010000013">
    <property type="protein sequence ID" value="MBK0419426.1"/>
    <property type="molecule type" value="Genomic_DNA"/>
</dbReference>
<comment type="similarity">
    <text evidence="2 6">Belongs to the FPP/GGPP synthase family.</text>
</comment>
<evidence type="ECO:0000313" key="8">
    <source>
        <dbReference type="Proteomes" id="UP000608530"/>
    </source>
</evidence>
<sequence length="372" mass="40563">MIEAVRERRAVGDAVEEIEEQVRLLLGAREPRARAHGPRFAHLWDIASECLLGGKLLRPRLLIGAFDALAAGPAAEASRRRSALRISAAVELLHFSFLLHDDVIDEDLIRRGAPNAIGRLLGGTGAESPAASEARRSEGRRLHWARSNAILLGDLMLAAVHQVFAREAVPEAMRVRLLDLLDRTITESVAGEQHDIGLSDGVIASDLDEVLEMSRLKTATYTFELPLRAAAILAGADARLEEELGAIARHLGVAFQLQDDLLCAFGDSREHGKDPFSDFREGKETAIIAYARTTSAWSRIDPKLGAGDFGDEDGRALRSLLRECGAERAIRSMVDERIRAAVGIVCQEEPAIPRALMRFLLGVVEALDGRRG</sequence>
<dbReference type="InterPro" id="IPR008949">
    <property type="entry name" value="Isoprenoid_synthase_dom_sf"/>
</dbReference>
<reference evidence="7" key="1">
    <citation type="submission" date="2020-12" db="EMBL/GenBank/DDBJ databases">
        <title>Leucobacter sp. CAS1, isolated from Chromium sludge.</title>
        <authorList>
            <person name="Xu Z."/>
        </authorList>
    </citation>
    <scope>NUCLEOTIDE SEQUENCE</scope>
    <source>
        <strain evidence="7">CSA1</strain>
    </source>
</reference>
<evidence type="ECO:0000256" key="6">
    <source>
        <dbReference type="RuleBase" id="RU004466"/>
    </source>
</evidence>
<keyword evidence="5" id="KW-0460">Magnesium</keyword>
<keyword evidence="8" id="KW-1185">Reference proteome</keyword>
<dbReference type="PANTHER" id="PTHR12001">
    <property type="entry name" value="GERANYLGERANYL PYROPHOSPHATE SYNTHASE"/>
    <property type="match status" value="1"/>
</dbReference>
<dbReference type="SFLD" id="SFLDS00005">
    <property type="entry name" value="Isoprenoid_Synthase_Type_I"/>
    <property type="match status" value="1"/>
</dbReference>
<dbReference type="AlphaFoldDB" id="A0A934Q7X2"/>
<proteinExistence type="inferred from homology"/>
<organism evidence="7 8">
    <name type="scientific">Leucobacter chromiisoli</name>
    <dbReference type="NCBI Taxonomy" id="2796471"/>
    <lineage>
        <taxon>Bacteria</taxon>
        <taxon>Bacillati</taxon>
        <taxon>Actinomycetota</taxon>
        <taxon>Actinomycetes</taxon>
        <taxon>Micrococcales</taxon>
        <taxon>Microbacteriaceae</taxon>
        <taxon>Leucobacter</taxon>
    </lineage>
</organism>
<accession>A0A934Q7X2</accession>
<dbReference type="Pfam" id="PF00348">
    <property type="entry name" value="polyprenyl_synt"/>
    <property type="match status" value="1"/>
</dbReference>
<comment type="cofactor">
    <cofactor evidence="1">
        <name>Mg(2+)</name>
        <dbReference type="ChEBI" id="CHEBI:18420"/>
    </cofactor>
</comment>
<dbReference type="InterPro" id="IPR033749">
    <property type="entry name" value="Polyprenyl_synt_CS"/>
</dbReference>